<evidence type="ECO:0000313" key="1">
    <source>
        <dbReference type="EMBL" id="ERL10514.1"/>
    </source>
</evidence>
<sequence length="293" mass="31771">MIKLVLSDMDGTLVPFGRDAISRRTADAIRMLHMAGIDFGPATGREPVDLRRFFRGEERLFSTGIMANGKLVSYRGRLLRTIYLDHEGLQRLAGLACERDDCTLNIYVPCKDERGRASAHVQFVGVSDAELASARGVTGLALMGEATDRLPSVPLISAGFMCLGSTRQDAVSQAREMRPQLYRLCPQFDFLRPSPPFFDVLPKGWNKAAALGILEESLGIARDEIAFFGDSENDVAMLEAVPNSFAMENATPAAKAAARFHIGDAGEDAVAQVMEAIASHGGELVIPPSISRD</sequence>
<dbReference type="NCBIfam" id="TIGR01484">
    <property type="entry name" value="HAD-SF-IIB"/>
    <property type="match status" value="1"/>
</dbReference>
<protein>
    <submittedName>
        <fullName evidence="1">Cof-like hydrolase</fullName>
    </submittedName>
</protein>
<keyword evidence="2" id="KW-1185">Reference proteome</keyword>
<dbReference type="Pfam" id="PF08282">
    <property type="entry name" value="Hydrolase_3"/>
    <property type="match status" value="2"/>
</dbReference>
<reference evidence="1 2" key="1">
    <citation type="submission" date="2013-08" db="EMBL/GenBank/DDBJ databases">
        <authorList>
            <person name="Durkin A.S."/>
            <person name="Haft D.R."/>
            <person name="McCorrison J."/>
            <person name="Torralba M."/>
            <person name="Gillis M."/>
            <person name="Haft D.H."/>
            <person name="Methe B."/>
            <person name="Sutton G."/>
            <person name="Nelson K.E."/>
        </authorList>
    </citation>
    <scope>NUCLEOTIDE SEQUENCE [LARGE SCALE GENOMIC DNA]</scope>
    <source>
        <strain evidence="1 2">F0195</strain>
    </source>
</reference>
<dbReference type="RefSeq" id="WP_021725099.1">
    <property type="nucleotide sequence ID" value="NZ_AWEZ01000008.1"/>
</dbReference>
<dbReference type="PROSITE" id="PS01229">
    <property type="entry name" value="COF_2"/>
    <property type="match status" value="1"/>
</dbReference>
<dbReference type="SFLD" id="SFLDG01140">
    <property type="entry name" value="C2.B:_Phosphomannomutase_and_P"/>
    <property type="match status" value="1"/>
</dbReference>
<keyword evidence="1" id="KW-0378">Hydrolase</keyword>
<dbReference type="OrthoDB" id="3186192at2"/>
<accession>U2TBU4</accession>
<dbReference type="Proteomes" id="UP000016638">
    <property type="component" value="Unassembled WGS sequence"/>
</dbReference>
<dbReference type="EMBL" id="AWEZ01000008">
    <property type="protein sequence ID" value="ERL10514.1"/>
    <property type="molecule type" value="Genomic_DNA"/>
</dbReference>
<dbReference type="Gene3D" id="3.40.50.1000">
    <property type="entry name" value="HAD superfamily/HAD-like"/>
    <property type="match status" value="1"/>
</dbReference>
<dbReference type="SFLD" id="SFLDS00003">
    <property type="entry name" value="Haloacid_Dehalogenase"/>
    <property type="match status" value="1"/>
</dbReference>
<dbReference type="eggNOG" id="COG0561">
    <property type="taxonomic scope" value="Bacteria"/>
</dbReference>
<proteinExistence type="predicted"/>
<dbReference type="PANTHER" id="PTHR10000:SF8">
    <property type="entry name" value="HAD SUPERFAMILY HYDROLASE-LIKE, TYPE 3"/>
    <property type="match status" value="1"/>
</dbReference>
<dbReference type="STRING" id="1125712.HMPREF1316_2067"/>
<dbReference type="InterPro" id="IPR006379">
    <property type="entry name" value="HAD-SF_hydro_IIB"/>
</dbReference>
<dbReference type="GO" id="GO:0016791">
    <property type="term" value="F:phosphatase activity"/>
    <property type="evidence" value="ECO:0007669"/>
    <property type="project" value="UniProtKB-ARBA"/>
</dbReference>
<name>U2TBU4_9ACTN</name>
<organism evidence="1 2">
    <name type="scientific">Olsenella profusa F0195</name>
    <dbReference type="NCBI Taxonomy" id="1125712"/>
    <lineage>
        <taxon>Bacteria</taxon>
        <taxon>Bacillati</taxon>
        <taxon>Actinomycetota</taxon>
        <taxon>Coriobacteriia</taxon>
        <taxon>Coriobacteriales</taxon>
        <taxon>Atopobiaceae</taxon>
        <taxon>Olsenella</taxon>
    </lineage>
</organism>
<dbReference type="InterPro" id="IPR036412">
    <property type="entry name" value="HAD-like_sf"/>
</dbReference>
<comment type="caution">
    <text evidence="1">The sequence shown here is derived from an EMBL/GenBank/DDBJ whole genome shotgun (WGS) entry which is preliminary data.</text>
</comment>
<dbReference type="GO" id="GO:0005829">
    <property type="term" value="C:cytosol"/>
    <property type="evidence" value="ECO:0007669"/>
    <property type="project" value="TreeGrafter"/>
</dbReference>
<dbReference type="Gene3D" id="3.30.1240.10">
    <property type="match status" value="1"/>
</dbReference>
<dbReference type="SUPFAM" id="SSF56784">
    <property type="entry name" value="HAD-like"/>
    <property type="match status" value="1"/>
</dbReference>
<evidence type="ECO:0000313" key="2">
    <source>
        <dbReference type="Proteomes" id="UP000016638"/>
    </source>
</evidence>
<dbReference type="GO" id="GO:0000287">
    <property type="term" value="F:magnesium ion binding"/>
    <property type="evidence" value="ECO:0007669"/>
    <property type="project" value="TreeGrafter"/>
</dbReference>
<dbReference type="PANTHER" id="PTHR10000">
    <property type="entry name" value="PHOSPHOSERINE PHOSPHATASE"/>
    <property type="match status" value="1"/>
</dbReference>
<dbReference type="PATRIC" id="fig|1125712.3.peg.272"/>
<dbReference type="InterPro" id="IPR023214">
    <property type="entry name" value="HAD_sf"/>
</dbReference>
<gene>
    <name evidence="1" type="ORF">HMPREF1316_2067</name>
</gene>
<dbReference type="AlphaFoldDB" id="U2TBU4"/>